<organism evidence="4">
    <name type="scientific">Soboliphyme baturini</name>
    <dbReference type="NCBI Taxonomy" id="241478"/>
    <lineage>
        <taxon>Eukaryota</taxon>
        <taxon>Metazoa</taxon>
        <taxon>Ecdysozoa</taxon>
        <taxon>Nematoda</taxon>
        <taxon>Enoplea</taxon>
        <taxon>Dorylaimia</taxon>
        <taxon>Dioctophymatida</taxon>
        <taxon>Dioctophymatoidea</taxon>
        <taxon>Soboliphymatidae</taxon>
        <taxon>Soboliphyme</taxon>
    </lineage>
</organism>
<dbReference type="EMBL" id="UZAM01008775">
    <property type="protein sequence ID" value="VDP06366.1"/>
    <property type="molecule type" value="Genomic_DNA"/>
</dbReference>
<evidence type="ECO:0000313" key="4">
    <source>
        <dbReference type="WBParaSite" id="SBAD_0000534401-mRNA-1"/>
    </source>
</evidence>
<keyword evidence="3" id="KW-1185">Reference proteome</keyword>
<name>A0A183IND8_9BILA</name>
<dbReference type="Proteomes" id="UP000270296">
    <property type="component" value="Unassembled WGS sequence"/>
</dbReference>
<evidence type="ECO:0000256" key="1">
    <source>
        <dbReference type="SAM" id="SignalP"/>
    </source>
</evidence>
<dbReference type="WBParaSite" id="SBAD_0000534401-mRNA-1">
    <property type="protein sequence ID" value="SBAD_0000534401-mRNA-1"/>
    <property type="gene ID" value="SBAD_0000534401"/>
</dbReference>
<feature type="chain" id="PRO_5043140115" evidence="1">
    <location>
        <begin position="29"/>
        <end position="95"/>
    </location>
</feature>
<reference evidence="4" key="1">
    <citation type="submission" date="2016-06" db="UniProtKB">
        <authorList>
            <consortium name="WormBaseParasite"/>
        </authorList>
    </citation>
    <scope>IDENTIFICATION</scope>
</reference>
<accession>A0A183IND8</accession>
<keyword evidence="1" id="KW-0732">Signal</keyword>
<protein>
    <submittedName>
        <fullName evidence="4">Brefeldin A-inhibited guanine nucleotide-exchange protein 3</fullName>
    </submittedName>
</protein>
<feature type="signal peptide" evidence="1">
    <location>
        <begin position="1"/>
        <end position="28"/>
    </location>
</feature>
<reference evidence="2 3" key="2">
    <citation type="submission" date="2018-11" db="EMBL/GenBank/DDBJ databases">
        <authorList>
            <consortium name="Pathogen Informatics"/>
        </authorList>
    </citation>
    <scope>NUCLEOTIDE SEQUENCE [LARGE SCALE GENOMIC DNA]</scope>
</reference>
<dbReference type="AlphaFoldDB" id="A0A183IND8"/>
<evidence type="ECO:0000313" key="2">
    <source>
        <dbReference type="EMBL" id="VDP06366.1"/>
    </source>
</evidence>
<evidence type="ECO:0000313" key="3">
    <source>
        <dbReference type="Proteomes" id="UP000270296"/>
    </source>
</evidence>
<proteinExistence type="predicted"/>
<sequence length="95" mass="10342">FCDPGGCLNEPVQAIAILLLARLLISNAAELGYPLLKSIVKEELQNQFSCCRICTADSKKYLAAVHSQVLSSGEVLNTELDGDFRSLRLPQFSSV</sequence>
<gene>
    <name evidence="2" type="ORF">SBAD_LOCUS5134</name>
</gene>